<dbReference type="Pfam" id="PF07262">
    <property type="entry name" value="CdiI"/>
    <property type="match status" value="1"/>
</dbReference>
<sequence>MIFKQNQNYWAVFYTNEEALIVQTCSGLGLTAIDHLYPPHILPLDTDNETLGTTVLQALANSRTFVYDSPEDQDFFDTEKIRQRYEDWVAKLCGNLGYKTRRALFKNMMSVDIWLHNGCLKISPSRHVKLEAWDAIDADDVILSLDNSPEEIGAGLKLALSRCR</sequence>
<gene>
    <name evidence="1" type="ORF">COI09_05550</name>
</gene>
<evidence type="ECO:0000313" key="1">
    <source>
        <dbReference type="EMBL" id="RQJ66972.1"/>
    </source>
</evidence>
<evidence type="ECO:0000313" key="2">
    <source>
        <dbReference type="Proteomes" id="UP000283829"/>
    </source>
</evidence>
<name>A0A0Y5BRR5_NEIME</name>
<dbReference type="InterPro" id="IPR009888">
    <property type="entry name" value="CdiI_Proteobact"/>
</dbReference>
<dbReference type="AlphaFoldDB" id="A0A0Y5BRR5"/>
<dbReference type="Gene3D" id="3.40.1590.10">
    <property type="entry name" value="NMB0488-like"/>
    <property type="match status" value="1"/>
</dbReference>
<dbReference type="InterPro" id="IPR037891">
    <property type="entry name" value="Cdil-like_sf"/>
</dbReference>
<comment type="caution">
    <text evidence="1">The sequence shown here is derived from an EMBL/GenBank/DDBJ whole genome shotgun (WGS) entry which is preliminary data.</text>
</comment>
<dbReference type="CDD" id="cd13445">
    <property type="entry name" value="CDI_inhibitor_EC869_like"/>
    <property type="match status" value="1"/>
</dbReference>
<protein>
    <submittedName>
        <fullName evidence="1">DUF1436 domain-containing protein</fullName>
    </submittedName>
</protein>
<accession>A0A0Y5BRR5</accession>
<organism evidence="1 2">
    <name type="scientific">Neisseria meningitidis</name>
    <dbReference type="NCBI Taxonomy" id="487"/>
    <lineage>
        <taxon>Bacteria</taxon>
        <taxon>Pseudomonadati</taxon>
        <taxon>Pseudomonadota</taxon>
        <taxon>Betaproteobacteria</taxon>
        <taxon>Neisseriales</taxon>
        <taxon>Neisseriaceae</taxon>
        <taxon>Neisseria</taxon>
    </lineage>
</organism>
<dbReference type="RefSeq" id="WP_002222253.1">
    <property type="nucleotide sequence ID" value="NZ_CP020402.2"/>
</dbReference>
<dbReference type="Proteomes" id="UP000283829">
    <property type="component" value="Unassembled WGS sequence"/>
</dbReference>
<reference evidence="1 2" key="1">
    <citation type="submission" date="2017-09" db="EMBL/GenBank/DDBJ databases">
        <title>Phenotypic and genotypic characterization of Colombian isolates of Neisseria meningitidis recovered from invasive disease.</title>
        <authorList>
            <person name="Duarte C."/>
            <person name="Gabastou J.M."/>
            <person name="Moreno J."/>
        </authorList>
    </citation>
    <scope>NUCLEOTIDE SEQUENCE [LARGE SCALE GENOMIC DNA]</scope>
    <source>
        <strain evidence="1 2">INS-Nm1124</strain>
    </source>
</reference>
<dbReference type="SUPFAM" id="SSF160207">
    <property type="entry name" value="NMB0488-like"/>
    <property type="match status" value="1"/>
</dbReference>
<dbReference type="EMBL" id="NWXB01000008">
    <property type="protein sequence ID" value="RQJ66972.1"/>
    <property type="molecule type" value="Genomic_DNA"/>
</dbReference>
<proteinExistence type="predicted"/>